<evidence type="ECO:0000313" key="2">
    <source>
        <dbReference type="EMBL" id="CAK3828809.1"/>
    </source>
</evidence>
<dbReference type="Pfam" id="PF08240">
    <property type="entry name" value="ADH_N"/>
    <property type="match status" value="1"/>
</dbReference>
<dbReference type="SUPFAM" id="SSF50129">
    <property type="entry name" value="GroES-like"/>
    <property type="match status" value="1"/>
</dbReference>
<dbReference type="SUPFAM" id="SSF51735">
    <property type="entry name" value="NAD(P)-binding Rossmann-fold domains"/>
    <property type="match status" value="1"/>
</dbReference>
<dbReference type="InterPro" id="IPR011032">
    <property type="entry name" value="GroES-like_sf"/>
</dbReference>
<dbReference type="Pfam" id="PF13602">
    <property type="entry name" value="ADH_zinc_N_2"/>
    <property type="match status" value="1"/>
</dbReference>
<feature type="domain" description="Enoyl reductase (ER)" evidence="1">
    <location>
        <begin position="17"/>
        <end position="349"/>
    </location>
</feature>
<dbReference type="AlphaFoldDB" id="A0AAI8YSR1"/>
<protein>
    <submittedName>
        <fullName evidence="2">2-methylene-furan-3-one reductase</fullName>
    </submittedName>
</protein>
<dbReference type="EMBL" id="CAVMBE010000005">
    <property type="protein sequence ID" value="CAK3828809.1"/>
    <property type="molecule type" value="Genomic_DNA"/>
</dbReference>
<dbReference type="Proteomes" id="UP001296104">
    <property type="component" value="Unassembled WGS sequence"/>
</dbReference>
<dbReference type="PANTHER" id="PTHR11695">
    <property type="entry name" value="ALCOHOL DEHYDROGENASE RELATED"/>
    <property type="match status" value="1"/>
</dbReference>
<proteinExistence type="predicted"/>
<name>A0AAI8YSR1_9PEZI</name>
<dbReference type="Gene3D" id="3.90.180.10">
    <property type="entry name" value="Medium-chain alcohol dehydrogenases, catalytic domain"/>
    <property type="match status" value="1"/>
</dbReference>
<keyword evidence="3" id="KW-1185">Reference proteome</keyword>
<dbReference type="CDD" id="cd08267">
    <property type="entry name" value="MDR1"/>
    <property type="match status" value="1"/>
</dbReference>
<dbReference type="InterPro" id="IPR036291">
    <property type="entry name" value="NAD(P)-bd_dom_sf"/>
</dbReference>
<dbReference type="PANTHER" id="PTHR11695:SF647">
    <property type="entry name" value="ENOYL REDUCTASE (ER) DOMAIN-CONTAINING PROTEIN"/>
    <property type="match status" value="1"/>
</dbReference>
<accession>A0AAI8YSR1</accession>
<dbReference type="GO" id="GO:0005739">
    <property type="term" value="C:mitochondrion"/>
    <property type="evidence" value="ECO:0007669"/>
    <property type="project" value="TreeGrafter"/>
</dbReference>
<comment type="caution">
    <text evidence="2">The sequence shown here is derived from an EMBL/GenBank/DDBJ whole genome shotgun (WGS) entry which is preliminary data.</text>
</comment>
<dbReference type="SMART" id="SM00829">
    <property type="entry name" value="PKS_ER"/>
    <property type="match status" value="1"/>
</dbReference>
<dbReference type="InterPro" id="IPR013154">
    <property type="entry name" value="ADH-like_N"/>
</dbReference>
<dbReference type="InterPro" id="IPR020843">
    <property type="entry name" value="ER"/>
</dbReference>
<reference evidence="2" key="1">
    <citation type="submission" date="2023-11" db="EMBL/GenBank/DDBJ databases">
        <authorList>
            <person name="Alioto T."/>
            <person name="Alioto T."/>
            <person name="Gomez Garrido J."/>
        </authorList>
    </citation>
    <scope>NUCLEOTIDE SEQUENCE</scope>
</reference>
<dbReference type="Gene3D" id="3.40.50.720">
    <property type="entry name" value="NAD(P)-binding Rossmann-like Domain"/>
    <property type="match status" value="1"/>
</dbReference>
<dbReference type="InterPro" id="IPR050700">
    <property type="entry name" value="YIM1/Zinc_Alcohol_DH_Fams"/>
</dbReference>
<evidence type="ECO:0000259" key="1">
    <source>
        <dbReference type="SMART" id="SM00829"/>
    </source>
</evidence>
<organism evidence="2 3">
    <name type="scientific">Lecanosticta acicola</name>
    <dbReference type="NCBI Taxonomy" id="111012"/>
    <lineage>
        <taxon>Eukaryota</taxon>
        <taxon>Fungi</taxon>
        <taxon>Dikarya</taxon>
        <taxon>Ascomycota</taxon>
        <taxon>Pezizomycotina</taxon>
        <taxon>Dothideomycetes</taxon>
        <taxon>Dothideomycetidae</taxon>
        <taxon>Mycosphaerellales</taxon>
        <taxon>Mycosphaerellaceae</taxon>
        <taxon>Lecanosticta</taxon>
    </lineage>
</organism>
<sequence length="356" mass="38626">MSSTIPNQVPAWTYTAGYPHSLKLSNTPLPQTAANGHILVQIEACALNPVDIQMMNMPKWKYPSFLGGDMREKGTVMDFSGTVISSGSMDKFKEGDEVFGMTFVPFAPAGGSLAQVAHFNLATTPCVKKPAIWSFEQAAAISLVWLTAKACIDKVAPWVEKSSGKRVAVLGGSSSTGIYSIILAKWRGWKVVATSSGANKDFVTNHLKADAHVDYTKQDVRKGVSDFQPDAVIDCVGGTECIGLPSSKRYVSIVGDKTGRTAMGGPYTYYDVWHPLNAATQWLRWAKGNLGLGEAYDVIILSPRSDYLEDAIKTLSSEDIHIDSVHAFEDAKKAFERLNTGRAKGKVVVKVQQATR</sequence>
<gene>
    <name evidence="2" type="ORF">LECACI_7A001306</name>
</gene>
<dbReference type="GO" id="GO:0016491">
    <property type="term" value="F:oxidoreductase activity"/>
    <property type="evidence" value="ECO:0007669"/>
    <property type="project" value="InterPro"/>
</dbReference>
<evidence type="ECO:0000313" key="3">
    <source>
        <dbReference type="Proteomes" id="UP001296104"/>
    </source>
</evidence>